<dbReference type="GO" id="GO:0071222">
    <property type="term" value="P:cellular response to lipopolysaccharide"/>
    <property type="evidence" value="ECO:0007669"/>
    <property type="project" value="TreeGrafter"/>
</dbReference>
<dbReference type="GO" id="GO:0055038">
    <property type="term" value="C:recycling endosome membrane"/>
    <property type="evidence" value="ECO:0007669"/>
    <property type="project" value="UniProtKB-SubCell"/>
</dbReference>
<evidence type="ECO:0000256" key="5">
    <source>
        <dbReference type="ARBA" id="ARBA00022475"/>
    </source>
</evidence>
<evidence type="ECO:0000256" key="9">
    <source>
        <dbReference type="ARBA" id="ARBA00022753"/>
    </source>
</evidence>
<evidence type="ECO:0000256" key="11">
    <source>
        <dbReference type="ARBA" id="ARBA00022859"/>
    </source>
</evidence>
<dbReference type="GO" id="GO:0042130">
    <property type="term" value="P:negative regulation of T cell proliferation"/>
    <property type="evidence" value="ECO:0007669"/>
    <property type="project" value="TreeGrafter"/>
</dbReference>
<keyword evidence="14 23" id="KW-0472">Membrane</keyword>
<dbReference type="Gene3D" id="2.60.40.10">
    <property type="entry name" value="Immunoglobulins"/>
    <property type="match status" value="2"/>
</dbReference>
<keyword evidence="26" id="KW-1185">Reference proteome</keyword>
<dbReference type="InterPro" id="IPR053896">
    <property type="entry name" value="BTN3A2-like_Ig-C"/>
</dbReference>
<evidence type="ECO:0000256" key="3">
    <source>
        <dbReference type="ARBA" id="ARBA00004480"/>
    </source>
</evidence>
<feature type="region of interest" description="Disordered" evidence="22">
    <location>
        <begin position="71"/>
        <end position="101"/>
    </location>
</feature>
<evidence type="ECO:0000256" key="20">
    <source>
        <dbReference type="ARBA" id="ARBA00070411"/>
    </source>
</evidence>
<accession>A0AAW0IF66</accession>
<keyword evidence="9" id="KW-0967">Endosome</keyword>
<sequence>SVGIELKYNAVSSKLLASVNTGSSACLLQLASVLSVEHHHRLLWLKLSHGCAYNQNPAFLLNLPDPSLDERQPFSLDSSHSNARSQNSPDFSPSQYTPGSRPALSGRGLSYKVGGLAGVGPHKSHCTCRSPPVSPPTDNSRSMRIFTIATFTVCCHLLRAFTITAPKDLYVVEHGSNVTIECRFPVEHQLDLLALVVYWEKEDRPVIQFVDGETDQQDSSFQGRASLPKEQILKGNAGLHITDVKLRDAGVYCCMISYGGADYKRITLKVNAPYHKINHRISMDPTTSEHELTCQAEGYPEAEVIWTNSNNQSLSGKTTVTTSQTEEKFFNVTSTLRINATAKDVFYCTFWRLQSGENYTAELIIPEPPAEFLPNNRTHWGLLGALPLFLVFLFFGVRKRVKTLDVEKCGFEDTKYTVRGDVSITESSDLRGGIGSLWSVNEGALGMWVQGLEMEPGKRRKWRKREPGKTREERKRRNWDKGHFCRRHQQASYPLIILGKWAENPWLNIWPLQKCPFPPLGAWMGGGVTSVEG</sequence>
<evidence type="ECO:0000256" key="21">
    <source>
        <dbReference type="ARBA" id="ARBA00081258"/>
    </source>
</evidence>
<dbReference type="FunFam" id="2.60.40.10:FF:001299">
    <property type="entry name" value="Programmed cell death 1"/>
    <property type="match status" value="1"/>
</dbReference>
<keyword evidence="7" id="KW-0732">Signal</keyword>
<evidence type="ECO:0000256" key="17">
    <source>
        <dbReference type="ARBA" id="ARBA00023180"/>
    </source>
</evidence>
<dbReference type="Pfam" id="PF07686">
    <property type="entry name" value="V-set"/>
    <property type="match status" value="1"/>
</dbReference>
<dbReference type="PROSITE" id="PS50835">
    <property type="entry name" value="IG_LIKE"/>
    <property type="match status" value="2"/>
</dbReference>
<keyword evidence="5" id="KW-1003">Cell membrane</keyword>
<evidence type="ECO:0000256" key="22">
    <source>
        <dbReference type="SAM" id="MobiDB-lite"/>
    </source>
</evidence>
<protein>
    <recommendedName>
        <fullName evidence="20">Programmed cell death 1 ligand 1</fullName>
    </recommendedName>
    <alternativeName>
        <fullName evidence="21">B7 homolog 1</fullName>
    </alternativeName>
</protein>
<dbReference type="FunFam" id="2.60.40.10:FF:001063">
    <property type="entry name" value="Programmed cell death ligand 1"/>
    <property type="match status" value="1"/>
</dbReference>
<keyword evidence="12 23" id="KW-1133">Transmembrane helix</keyword>
<dbReference type="AlphaFoldDB" id="A0AAW0IF66"/>
<evidence type="ECO:0000256" key="23">
    <source>
        <dbReference type="SAM" id="Phobius"/>
    </source>
</evidence>
<dbReference type="InterPro" id="IPR013106">
    <property type="entry name" value="Ig_V-set"/>
</dbReference>
<evidence type="ECO:0000313" key="25">
    <source>
        <dbReference type="EMBL" id="KAK7812967.1"/>
    </source>
</evidence>
<feature type="domain" description="Ig-like" evidence="24">
    <location>
        <begin position="172"/>
        <end position="267"/>
    </location>
</feature>
<keyword evidence="6 23" id="KW-0812">Transmembrane</keyword>
<feature type="transmembrane region" description="Helical" evidence="23">
    <location>
        <begin position="379"/>
        <end position="397"/>
    </location>
</feature>
<dbReference type="GO" id="GO:0031901">
    <property type="term" value="C:early endosome membrane"/>
    <property type="evidence" value="ECO:0007669"/>
    <property type="project" value="UniProtKB-SubCell"/>
</dbReference>
<feature type="compositionally biased region" description="Polar residues" evidence="22">
    <location>
        <begin position="75"/>
        <end position="98"/>
    </location>
</feature>
<evidence type="ECO:0000256" key="8">
    <source>
        <dbReference type="ARBA" id="ARBA00022737"/>
    </source>
</evidence>
<dbReference type="InterPro" id="IPR013783">
    <property type="entry name" value="Ig-like_fold"/>
</dbReference>
<proteinExistence type="inferred from homology"/>
<name>A0AAW0IF66_MYOGA</name>
<keyword evidence="15" id="KW-1015">Disulfide bond</keyword>
<keyword evidence="11" id="KW-0391">Immunity</keyword>
<dbReference type="Pfam" id="PF22705">
    <property type="entry name" value="C2-set_3"/>
    <property type="match status" value="1"/>
</dbReference>
<comment type="function">
    <text evidence="19">The PDCD1-mediated inhibitory pathway is exploited by tumors to attenuate anti-tumor immunity and escape destruction by the immune system, thereby facilitating tumor survival. The interaction with PDCD1/PD-1 inhibits cytotoxic T lymphocytes (CTLs) effector function. The blockage of the PDCD1-mediated pathway results in the reversal of the exhausted T-cell phenotype and the normalization of the anti-tumor response, providing a rationale for cancer immunotherapy.</text>
</comment>
<dbReference type="SUPFAM" id="SSF48726">
    <property type="entry name" value="Immunoglobulin"/>
    <property type="match status" value="2"/>
</dbReference>
<dbReference type="PANTHER" id="PTHR25466:SF3">
    <property type="entry name" value="PROGRAMMED CELL DEATH 1 LIGAND 1"/>
    <property type="match status" value="1"/>
</dbReference>
<evidence type="ECO:0000256" key="2">
    <source>
        <dbReference type="ARBA" id="ARBA00004251"/>
    </source>
</evidence>
<evidence type="ECO:0000256" key="19">
    <source>
        <dbReference type="ARBA" id="ARBA00058479"/>
    </source>
</evidence>
<evidence type="ECO:0000256" key="4">
    <source>
        <dbReference type="ARBA" id="ARBA00007591"/>
    </source>
</evidence>
<reference evidence="25 26" key="1">
    <citation type="journal article" date="2023" name="bioRxiv">
        <title>Conserved and derived expression patterns and positive selection on dental genes reveal complex evolutionary context of ever-growing rodent molars.</title>
        <authorList>
            <person name="Calamari Z.T."/>
            <person name="Song A."/>
            <person name="Cohen E."/>
            <person name="Akter M."/>
            <person name="Roy R.D."/>
            <person name="Hallikas O."/>
            <person name="Christensen M.M."/>
            <person name="Li P."/>
            <person name="Marangoni P."/>
            <person name="Jernvall J."/>
            <person name="Klein O.D."/>
        </authorList>
    </citation>
    <scope>NUCLEOTIDE SEQUENCE [LARGE SCALE GENOMIC DNA]</scope>
    <source>
        <strain evidence="25">V071</strain>
    </source>
</reference>
<feature type="non-terminal residue" evidence="25">
    <location>
        <position position="1"/>
    </location>
</feature>
<evidence type="ECO:0000256" key="7">
    <source>
        <dbReference type="ARBA" id="ARBA00022729"/>
    </source>
</evidence>
<dbReference type="GO" id="GO:0007166">
    <property type="term" value="P:cell surface receptor signaling pathway"/>
    <property type="evidence" value="ECO:0007669"/>
    <property type="project" value="TreeGrafter"/>
</dbReference>
<feature type="domain" description="Ig-like" evidence="24">
    <location>
        <begin position="273"/>
        <end position="364"/>
    </location>
</feature>
<dbReference type="GO" id="GO:0009897">
    <property type="term" value="C:external side of plasma membrane"/>
    <property type="evidence" value="ECO:0007669"/>
    <property type="project" value="TreeGrafter"/>
</dbReference>
<evidence type="ECO:0000259" key="24">
    <source>
        <dbReference type="PROSITE" id="PS50835"/>
    </source>
</evidence>
<evidence type="ECO:0000256" key="1">
    <source>
        <dbReference type="ARBA" id="ARBA00004158"/>
    </source>
</evidence>
<gene>
    <name evidence="25" type="ORF">U0070_012885</name>
</gene>
<comment type="subcellular location">
    <subcellularLocation>
        <location evidence="2">Cell membrane</location>
        <topology evidence="2">Single-pass type I membrane protein</topology>
    </subcellularLocation>
    <subcellularLocation>
        <location evidence="1">Early endosome membrane</location>
        <topology evidence="1">Single-pass type I membrane protein</topology>
    </subcellularLocation>
    <subcellularLocation>
        <location evidence="3">Recycling endosome membrane</location>
        <topology evidence="3">Single-pass type I membrane protein</topology>
    </subcellularLocation>
</comment>
<evidence type="ECO:0000313" key="26">
    <source>
        <dbReference type="Proteomes" id="UP001488838"/>
    </source>
</evidence>
<comment type="similarity">
    <text evidence="4">Belongs to the immunoglobulin superfamily. BTN/MOG family.</text>
</comment>
<evidence type="ECO:0000256" key="10">
    <source>
        <dbReference type="ARBA" id="ARBA00022843"/>
    </source>
</evidence>
<dbReference type="GO" id="GO:0002250">
    <property type="term" value="P:adaptive immune response"/>
    <property type="evidence" value="ECO:0007669"/>
    <property type="project" value="UniProtKB-KW"/>
</dbReference>
<keyword evidence="18" id="KW-0393">Immunoglobulin domain</keyword>
<keyword evidence="16" id="KW-0675">Receptor</keyword>
<evidence type="ECO:0000256" key="13">
    <source>
        <dbReference type="ARBA" id="ARBA00023130"/>
    </source>
</evidence>
<keyword evidence="17" id="KW-0325">Glycoprotein</keyword>
<keyword evidence="13" id="KW-1064">Adaptive immunity</keyword>
<dbReference type="SMART" id="SM00409">
    <property type="entry name" value="IG"/>
    <property type="match status" value="2"/>
</dbReference>
<dbReference type="InterPro" id="IPR036179">
    <property type="entry name" value="Ig-like_dom_sf"/>
</dbReference>
<organism evidence="25 26">
    <name type="scientific">Myodes glareolus</name>
    <name type="common">Bank vole</name>
    <name type="synonym">Clethrionomys glareolus</name>
    <dbReference type="NCBI Taxonomy" id="447135"/>
    <lineage>
        <taxon>Eukaryota</taxon>
        <taxon>Metazoa</taxon>
        <taxon>Chordata</taxon>
        <taxon>Craniata</taxon>
        <taxon>Vertebrata</taxon>
        <taxon>Euteleostomi</taxon>
        <taxon>Mammalia</taxon>
        <taxon>Eutheria</taxon>
        <taxon>Euarchontoglires</taxon>
        <taxon>Glires</taxon>
        <taxon>Rodentia</taxon>
        <taxon>Myomorpha</taxon>
        <taxon>Muroidea</taxon>
        <taxon>Cricetidae</taxon>
        <taxon>Arvicolinae</taxon>
        <taxon>Myodes</taxon>
    </lineage>
</organism>
<dbReference type="InterPro" id="IPR007110">
    <property type="entry name" value="Ig-like_dom"/>
</dbReference>
<evidence type="ECO:0000256" key="12">
    <source>
        <dbReference type="ARBA" id="ARBA00022989"/>
    </source>
</evidence>
<dbReference type="EMBL" id="JBBHLL010000141">
    <property type="protein sequence ID" value="KAK7812967.1"/>
    <property type="molecule type" value="Genomic_DNA"/>
</dbReference>
<dbReference type="GO" id="GO:0031295">
    <property type="term" value="P:T cell costimulation"/>
    <property type="evidence" value="ECO:0007669"/>
    <property type="project" value="TreeGrafter"/>
</dbReference>
<evidence type="ECO:0000256" key="6">
    <source>
        <dbReference type="ARBA" id="ARBA00022692"/>
    </source>
</evidence>
<dbReference type="GO" id="GO:0042102">
    <property type="term" value="P:positive regulation of T cell proliferation"/>
    <property type="evidence" value="ECO:0007669"/>
    <property type="project" value="TreeGrafter"/>
</dbReference>
<evidence type="ECO:0000256" key="16">
    <source>
        <dbReference type="ARBA" id="ARBA00023170"/>
    </source>
</evidence>
<dbReference type="InterPro" id="IPR051713">
    <property type="entry name" value="T-cell_Activation_Regulation"/>
</dbReference>
<evidence type="ECO:0000256" key="18">
    <source>
        <dbReference type="ARBA" id="ARBA00023319"/>
    </source>
</evidence>
<keyword evidence="8" id="KW-0677">Repeat</keyword>
<dbReference type="InterPro" id="IPR003599">
    <property type="entry name" value="Ig_sub"/>
</dbReference>
<dbReference type="Proteomes" id="UP001488838">
    <property type="component" value="Unassembled WGS sequence"/>
</dbReference>
<keyword evidence="10" id="KW-0832">Ubl conjugation</keyword>
<evidence type="ECO:0000256" key="14">
    <source>
        <dbReference type="ARBA" id="ARBA00023136"/>
    </source>
</evidence>
<dbReference type="PANTHER" id="PTHR25466">
    <property type="entry name" value="T-LYMPHOCYTE ACTIVATION ANTIGEN"/>
    <property type="match status" value="1"/>
</dbReference>
<evidence type="ECO:0000256" key="15">
    <source>
        <dbReference type="ARBA" id="ARBA00023157"/>
    </source>
</evidence>
<comment type="caution">
    <text evidence="25">The sequence shown here is derived from an EMBL/GenBank/DDBJ whole genome shotgun (WGS) entry which is preliminary data.</text>
</comment>